<comment type="caution">
    <text evidence="4">The sequence shown here is derived from an EMBL/GenBank/DDBJ whole genome shotgun (WGS) entry which is preliminary data.</text>
</comment>
<dbReference type="InterPro" id="IPR003137">
    <property type="entry name" value="PA_domain"/>
</dbReference>
<evidence type="ECO:0000313" key="5">
    <source>
        <dbReference type="Proteomes" id="UP001165293"/>
    </source>
</evidence>
<dbReference type="Pfam" id="PF02225">
    <property type="entry name" value="PA"/>
    <property type="match status" value="1"/>
</dbReference>
<name>A0ABS8JHP5_9GAMM</name>
<keyword evidence="5" id="KW-1185">Reference proteome</keyword>
<dbReference type="PANTHER" id="PTHR22702:SF1">
    <property type="entry name" value="PROTEASE-ASSOCIATED DOMAIN-CONTAINING PROTEIN 1"/>
    <property type="match status" value="1"/>
</dbReference>
<dbReference type="CDD" id="cd04818">
    <property type="entry name" value="PA_subtilisin_1"/>
    <property type="match status" value="1"/>
</dbReference>
<dbReference type="Proteomes" id="UP001165293">
    <property type="component" value="Unassembled WGS sequence"/>
</dbReference>
<proteinExistence type="predicted"/>
<evidence type="ECO:0000256" key="2">
    <source>
        <dbReference type="ARBA" id="ARBA00023180"/>
    </source>
</evidence>
<evidence type="ECO:0000313" key="4">
    <source>
        <dbReference type="EMBL" id="MCC8362998.1"/>
    </source>
</evidence>
<dbReference type="EMBL" id="JAJGAK010000001">
    <property type="protein sequence ID" value="MCC8362998.1"/>
    <property type="molecule type" value="Genomic_DNA"/>
</dbReference>
<protein>
    <recommendedName>
        <fullName evidence="3">PA domain-containing protein</fullName>
    </recommendedName>
</protein>
<keyword evidence="1" id="KW-0732">Signal</keyword>
<accession>A0ABS8JHP5</accession>
<evidence type="ECO:0000259" key="3">
    <source>
        <dbReference type="Pfam" id="PF02225"/>
    </source>
</evidence>
<evidence type="ECO:0000256" key="1">
    <source>
        <dbReference type="ARBA" id="ARBA00022729"/>
    </source>
</evidence>
<organism evidence="4 5">
    <name type="scientific">Noviluteimonas lactosilytica</name>
    <dbReference type="NCBI Taxonomy" id="2888523"/>
    <lineage>
        <taxon>Bacteria</taxon>
        <taxon>Pseudomonadati</taxon>
        <taxon>Pseudomonadota</taxon>
        <taxon>Gammaproteobacteria</taxon>
        <taxon>Lysobacterales</taxon>
        <taxon>Lysobacteraceae</taxon>
        <taxon>Noviluteimonas</taxon>
    </lineage>
</organism>
<dbReference type="SUPFAM" id="SSF52025">
    <property type="entry name" value="PA domain"/>
    <property type="match status" value="1"/>
</dbReference>
<dbReference type="InterPro" id="IPR046450">
    <property type="entry name" value="PA_dom_sf"/>
</dbReference>
<feature type="domain" description="PA" evidence="3">
    <location>
        <begin position="80"/>
        <end position="158"/>
    </location>
</feature>
<dbReference type="PANTHER" id="PTHR22702">
    <property type="entry name" value="PROTEASE-ASSOCIATED DOMAIN-CONTAINING PROTEIN"/>
    <property type="match status" value="1"/>
</dbReference>
<keyword evidence="2" id="KW-0325">Glycoprotein</keyword>
<reference evidence="4" key="1">
    <citation type="submission" date="2021-10" db="EMBL/GenBank/DDBJ databases">
        <authorList>
            <person name="Lyu M."/>
            <person name="Wang X."/>
            <person name="Meng X."/>
            <person name="Xu K."/>
        </authorList>
    </citation>
    <scope>NUCLEOTIDE SEQUENCE</scope>
    <source>
        <strain evidence="4">A6</strain>
    </source>
</reference>
<dbReference type="Gene3D" id="3.50.30.30">
    <property type="match status" value="1"/>
</dbReference>
<gene>
    <name evidence="4" type="ORF">LK996_07905</name>
</gene>
<sequence>MSIAQRQASGVNYGNVVFTGASTVAAAPLVLDPRTHLNISAPPAIAGNYQYGTAGFGPTARVQNFHGNVVVSQDASDAAGPSTTDGCSPFTNAAAVAGNIAVVDRGTCGFVVKVLNAQAAGATGVIVANNAAGPAPGLGGNDPAITIPTISLSQADGALVKGNSGVVAAIQATGTGLQGADDAGRPRLFMPNPVQPGSSGSHFDTNLLPNALMEPSINDSLNAAMFIDSSANLLQDTGWTLNKGPAYINGCNTEVTIIDDAGLIVGANIIATSNLIAATSANKTAYMARMEAYRNSLLAANLITGRQGGKVMQCAGKITSLAKN</sequence>